<gene>
    <name evidence="12" type="ORF">F5Z01DRAFT_628081</name>
</gene>
<dbReference type="Proteomes" id="UP000887229">
    <property type="component" value="Unassembled WGS sequence"/>
</dbReference>
<dbReference type="InterPro" id="IPR029058">
    <property type="entry name" value="AB_hydrolase_fold"/>
</dbReference>
<dbReference type="InterPro" id="IPR000254">
    <property type="entry name" value="CBD"/>
</dbReference>
<feature type="signal peptide" evidence="10">
    <location>
        <begin position="1"/>
        <end position="22"/>
    </location>
</feature>
<evidence type="ECO:0000313" key="13">
    <source>
        <dbReference type="Proteomes" id="UP000887229"/>
    </source>
</evidence>
<comment type="caution">
    <text evidence="12">The sequence shown here is derived from an EMBL/GenBank/DDBJ whole genome shotgun (WGS) entry which is preliminary data.</text>
</comment>
<evidence type="ECO:0000259" key="11">
    <source>
        <dbReference type="PROSITE" id="PS51164"/>
    </source>
</evidence>
<keyword evidence="4" id="KW-0858">Xylan degradation</keyword>
<dbReference type="GO" id="GO:0008236">
    <property type="term" value="F:serine-type peptidase activity"/>
    <property type="evidence" value="ECO:0007669"/>
    <property type="project" value="InterPro"/>
</dbReference>
<dbReference type="Pfam" id="PF00326">
    <property type="entry name" value="Peptidase_S9"/>
    <property type="match status" value="1"/>
</dbReference>
<dbReference type="SMART" id="SM00236">
    <property type="entry name" value="fCBD"/>
    <property type="match status" value="1"/>
</dbReference>
<feature type="chain" id="PRO_5043781247" description="feruloyl esterase" evidence="10">
    <location>
        <begin position="23"/>
        <end position="340"/>
    </location>
</feature>
<evidence type="ECO:0000256" key="10">
    <source>
        <dbReference type="SAM" id="SignalP"/>
    </source>
</evidence>
<dbReference type="GO" id="GO:0005576">
    <property type="term" value="C:extracellular region"/>
    <property type="evidence" value="ECO:0007669"/>
    <property type="project" value="UniProtKB-SubCell"/>
</dbReference>
<accession>A0A9P7ZFG5</accession>
<comment type="catalytic activity">
    <reaction evidence="9">
        <text>feruloyl-polysaccharide + H2O = ferulate + polysaccharide.</text>
        <dbReference type="EC" id="3.1.1.73"/>
    </reaction>
</comment>
<reference evidence="12" key="1">
    <citation type="journal article" date="2021" name="IMA Fungus">
        <title>Genomic characterization of three marine fungi, including Emericellopsis atlantica sp. nov. with signatures of a generalist lifestyle and marine biomass degradation.</title>
        <authorList>
            <person name="Hagestad O.C."/>
            <person name="Hou L."/>
            <person name="Andersen J.H."/>
            <person name="Hansen E.H."/>
            <person name="Altermark B."/>
            <person name="Li C."/>
            <person name="Kuhnert E."/>
            <person name="Cox R.J."/>
            <person name="Crous P.W."/>
            <person name="Spatafora J.W."/>
            <person name="Lail K."/>
            <person name="Amirebrahimi M."/>
            <person name="Lipzen A."/>
            <person name="Pangilinan J."/>
            <person name="Andreopoulos W."/>
            <person name="Hayes R.D."/>
            <person name="Ng V."/>
            <person name="Grigoriev I.V."/>
            <person name="Jackson S.A."/>
            <person name="Sutton T.D.S."/>
            <person name="Dobson A.D.W."/>
            <person name="Rama T."/>
        </authorList>
    </citation>
    <scope>NUCLEOTIDE SEQUENCE</scope>
    <source>
        <strain evidence="12">TS7</strain>
    </source>
</reference>
<dbReference type="SUPFAM" id="SSF53474">
    <property type="entry name" value="alpha/beta-Hydrolases"/>
    <property type="match status" value="1"/>
</dbReference>
<dbReference type="Pfam" id="PF00734">
    <property type="entry name" value="CBM_1"/>
    <property type="match status" value="1"/>
</dbReference>
<evidence type="ECO:0000256" key="3">
    <source>
        <dbReference type="ARBA" id="ARBA00022525"/>
    </source>
</evidence>
<evidence type="ECO:0000256" key="2">
    <source>
        <dbReference type="ARBA" id="ARBA00013091"/>
    </source>
</evidence>
<dbReference type="GO" id="GO:0006508">
    <property type="term" value="P:proteolysis"/>
    <property type="evidence" value="ECO:0007669"/>
    <property type="project" value="InterPro"/>
</dbReference>
<keyword evidence="5 10" id="KW-0732">Signal</keyword>
<feature type="domain" description="CBM1" evidence="11">
    <location>
        <begin position="304"/>
        <end position="340"/>
    </location>
</feature>
<dbReference type="EC" id="3.1.1.73" evidence="2"/>
<evidence type="ECO:0000256" key="4">
    <source>
        <dbReference type="ARBA" id="ARBA00022651"/>
    </source>
</evidence>
<dbReference type="SUPFAM" id="SSF57180">
    <property type="entry name" value="Cellulose-binding domain"/>
    <property type="match status" value="1"/>
</dbReference>
<dbReference type="Gene3D" id="3.40.50.1820">
    <property type="entry name" value="alpha/beta hydrolase"/>
    <property type="match status" value="1"/>
</dbReference>
<comment type="subcellular location">
    <subcellularLocation>
        <location evidence="1">Secreted</location>
    </subcellularLocation>
</comment>
<dbReference type="AlphaFoldDB" id="A0A9P7ZFG5"/>
<dbReference type="EMBL" id="MU251270">
    <property type="protein sequence ID" value="KAG9251124.1"/>
    <property type="molecule type" value="Genomic_DNA"/>
</dbReference>
<dbReference type="GO" id="GO:0030248">
    <property type="term" value="F:cellulose binding"/>
    <property type="evidence" value="ECO:0007669"/>
    <property type="project" value="InterPro"/>
</dbReference>
<dbReference type="PANTHER" id="PTHR38050:SF3">
    <property type="entry name" value="FERULOYL ESTERASE D"/>
    <property type="match status" value="1"/>
</dbReference>
<dbReference type="GO" id="GO:0030600">
    <property type="term" value="F:feruloyl esterase activity"/>
    <property type="evidence" value="ECO:0007669"/>
    <property type="project" value="UniProtKB-EC"/>
</dbReference>
<keyword evidence="8" id="KW-0624">Polysaccharide degradation</keyword>
<evidence type="ECO:0000256" key="1">
    <source>
        <dbReference type="ARBA" id="ARBA00004613"/>
    </source>
</evidence>
<dbReference type="OrthoDB" id="424610at2759"/>
<dbReference type="InterPro" id="IPR001375">
    <property type="entry name" value="Peptidase_S9_cat"/>
</dbReference>
<evidence type="ECO:0000256" key="9">
    <source>
        <dbReference type="ARBA" id="ARBA00034075"/>
    </source>
</evidence>
<evidence type="ECO:0000256" key="5">
    <source>
        <dbReference type="ARBA" id="ARBA00022729"/>
    </source>
</evidence>
<evidence type="ECO:0000256" key="8">
    <source>
        <dbReference type="ARBA" id="ARBA00023326"/>
    </source>
</evidence>
<evidence type="ECO:0000256" key="7">
    <source>
        <dbReference type="ARBA" id="ARBA00023277"/>
    </source>
</evidence>
<dbReference type="PANTHER" id="PTHR38050">
    <property type="match status" value="1"/>
</dbReference>
<dbReference type="GO" id="GO:0045493">
    <property type="term" value="P:xylan catabolic process"/>
    <property type="evidence" value="ECO:0007669"/>
    <property type="project" value="UniProtKB-KW"/>
</dbReference>
<protein>
    <recommendedName>
        <fullName evidence="2">feruloyl esterase</fullName>
        <ecNumber evidence="2">3.1.1.73</ecNumber>
    </recommendedName>
</protein>
<dbReference type="PROSITE" id="PS00562">
    <property type="entry name" value="CBM1_1"/>
    <property type="match status" value="1"/>
</dbReference>
<dbReference type="InterPro" id="IPR043595">
    <property type="entry name" value="FaeB/C/D"/>
</dbReference>
<name>A0A9P7ZFG5_9HYPO</name>
<keyword evidence="6 12" id="KW-0378">Hydrolase</keyword>
<sequence>MRLSITYFLTLLGAITAPLAEARSAGCGKSPPSSGIKSTTVNGKNRQYTLQVPANYNPNTEYKLVIAYHWLSGNMGAVFNGQYYGLQPLSGGTTIFVAPDGLNAGWANTGGEDITFTDNILQTVQDSLCVDESNIFATGWSYGGAMSFSVACSRPDVFKAVAVISGAQLSGCNGGTTPVPYLGIHGTADDVLNISLGRQLRDKYIGLNGCQSKNAPEPNSGSGTHIRTDYSCRAGYPVTWIAHSGGHVPDPKDNGQSQSWAPGEIWKFFTQDGLKGDTGGGDPGTTTTLVTKTTTAGTGPTSGPCAARYGQCGGQGWSGPTCCESGSTCKFSNDWYSQCL</sequence>
<organism evidence="12 13">
    <name type="scientific">Emericellopsis atlantica</name>
    <dbReference type="NCBI Taxonomy" id="2614577"/>
    <lineage>
        <taxon>Eukaryota</taxon>
        <taxon>Fungi</taxon>
        <taxon>Dikarya</taxon>
        <taxon>Ascomycota</taxon>
        <taxon>Pezizomycotina</taxon>
        <taxon>Sordariomycetes</taxon>
        <taxon>Hypocreomycetidae</taxon>
        <taxon>Hypocreales</taxon>
        <taxon>Bionectriaceae</taxon>
        <taxon>Emericellopsis</taxon>
    </lineage>
</organism>
<dbReference type="GeneID" id="70292477"/>
<keyword evidence="3" id="KW-0964">Secreted</keyword>
<dbReference type="PROSITE" id="PS51164">
    <property type="entry name" value="CBM1_2"/>
    <property type="match status" value="1"/>
</dbReference>
<keyword evidence="7" id="KW-0119">Carbohydrate metabolism</keyword>
<evidence type="ECO:0000256" key="6">
    <source>
        <dbReference type="ARBA" id="ARBA00022801"/>
    </source>
</evidence>
<dbReference type="InterPro" id="IPR035971">
    <property type="entry name" value="CBD_sf"/>
</dbReference>
<dbReference type="RefSeq" id="XP_046115048.1">
    <property type="nucleotide sequence ID" value="XM_046261574.1"/>
</dbReference>
<proteinExistence type="predicted"/>
<evidence type="ECO:0000313" key="12">
    <source>
        <dbReference type="EMBL" id="KAG9251124.1"/>
    </source>
</evidence>
<keyword evidence="13" id="KW-1185">Reference proteome</keyword>